<dbReference type="AlphaFoldDB" id="A0A5D3YGH1"/>
<reference evidence="1 2" key="1">
    <citation type="submission" date="2019-07" db="EMBL/GenBank/DDBJ databases">
        <title>Active sludge and wastewater microbial communities from Klosterneuburg, Austria.</title>
        <authorList>
            <person name="Wagner M."/>
        </authorList>
    </citation>
    <scope>NUCLEOTIDE SEQUENCE [LARGE SCALE GENOMIC DNA]</scope>
    <source>
        <strain evidence="1 2">Nm2</strain>
    </source>
</reference>
<evidence type="ECO:0000313" key="1">
    <source>
        <dbReference type="EMBL" id="TYP91017.1"/>
    </source>
</evidence>
<comment type="caution">
    <text evidence="1">The sequence shown here is derived from an EMBL/GenBank/DDBJ whole genome shotgun (WGS) entry which is preliminary data.</text>
</comment>
<proteinExistence type="predicted"/>
<sequence>MQAIREADARKYEFLEMPSIVSVSLHVYLPWQAQN</sequence>
<name>A0A5D3YGH1_9PROT</name>
<protein>
    <submittedName>
        <fullName evidence="1">Uncharacterized protein</fullName>
    </submittedName>
</protein>
<accession>A0A5D3YGH1</accession>
<dbReference type="Proteomes" id="UP000324176">
    <property type="component" value="Unassembled WGS sequence"/>
</dbReference>
<evidence type="ECO:0000313" key="2">
    <source>
        <dbReference type="Proteomes" id="UP000324176"/>
    </source>
</evidence>
<organism evidence="1 2">
    <name type="scientific">Nitrosomonas communis</name>
    <dbReference type="NCBI Taxonomy" id="44574"/>
    <lineage>
        <taxon>Bacteria</taxon>
        <taxon>Pseudomonadati</taxon>
        <taxon>Pseudomonadota</taxon>
        <taxon>Betaproteobacteria</taxon>
        <taxon>Nitrosomonadales</taxon>
        <taxon>Nitrosomonadaceae</taxon>
        <taxon>Nitrosomonas</taxon>
    </lineage>
</organism>
<dbReference type="EMBL" id="VNHT01000012">
    <property type="protein sequence ID" value="TYP91017.1"/>
    <property type="molecule type" value="Genomic_DNA"/>
</dbReference>
<gene>
    <name evidence="1" type="ORF">BCL69_101247</name>
</gene>